<reference evidence="1" key="2">
    <citation type="journal article" date="2023" name="Gut Microbes">
        <title>Characterization of Bifidobacterium kashiwanohense that utilizes both milk- and plant-derived oligosaccharides.</title>
        <authorList>
            <person name="Orihara K."/>
            <person name="Yahagi K."/>
            <person name="Saito Y."/>
            <person name="Watanabe Y."/>
            <person name="Sasai T."/>
            <person name="Hara T."/>
            <person name="Tsukuda N."/>
            <person name="Oki K."/>
            <person name="Fujimoto J."/>
            <person name="Matsuki T."/>
        </authorList>
    </citation>
    <scope>NUCLEOTIDE SEQUENCE</scope>
    <source>
        <strain evidence="1">YIT 13062</strain>
    </source>
</reference>
<dbReference type="Pfam" id="PF15738">
    <property type="entry name" value="YafQ_toxin"/>
    <property type="match status" value="1"/>
</dbReference>
<name>A0AA43P791_9BIFI</name>
<dbReference type="InterPro" id="IPR004386">
    <property type="entry name" value="Toxin_YafQ-like"/>
</dbReference>
<dbReference type="Gene3D" id="3.30.2310.20">
    <property type="entry name" value="RelE-like"/>
    <property type="match status" value="1"/>
</dbReference>
<dbReference type="NCBIfam" id="TIGR02385">
    <property type="entry name" value="RelE_StbE"/>
    <property type="match status" value="1"/>
</dbReference>
<dbReference type="AlphaFoldDB" id="A0AA43P791"/>
<organism evidence="1 2">
    <name type="scientific">Bifidobacterium catenulatum subsp. kashiwanohense</name>
    <dbReference type="NCBI Taxonomy" id="630129"/>
    <lineage>
        <taxon>Bacteria</taxon>
        <taxon>Bacillati</taxon>
        <taxon>Actinomycetota</taxon>
        <taxon>Actinomycetes</taxon>
        <taxon>Bifidobacteriales</taxon>
        <taxon>Bifidobacteriaceae</taxon>
        <taxon>Bifidobacterium</taxon>
    </lineage>
</organism>
<dbReference type="GO" id="GO:0006402">
    <property type="term" value="P:mRNA catabolic process"/>
    <property type="evidence" value="ECO:0007669"/>
    <property type="project" value="TreeGrafter"/>
</dbReference>
<dbReference type="Proteomes" id="UP001161916">
    <property type="component" value="Unassembled WGS sequence"/>
</dbReference>
<comment type="caution">
    <text evidence="1">The sequence shown here is derived from an EMBL/GenBank/DDBJ whole genome shotgun (WGS) entry which is preliminary data.</text>
</comment>
<dbReference type="EMBL" id="JAOPMH010000007">
    <property type="protein sequence ID" value="MDH7890023.1"/>
    <property type="molecule type" value="Genomic_DNA"/>
</dbReference>
<dbReference type="PANTHER" id="PTHR40588">
    <property type="entry name" value="MRNA INTERFERASE TOXIN YAFQ"/>
    <property type="match status" value="1"/>
</dbReference>
<dbReference type="SUPFAM" id="SSF143011">
    <property type="entry name" value="RelE-like"/>
    <property type="match status" value="1"/>
</dbReference>
<protein>
    <submittedName>
        <fullName evidence="1">Type II toxin-antitoxin system YafQ family toxin</fullName>
    </submittedName>
</protein>
<sequence>MLQIEYTKAFQRDIKRLKRKHADFSDLKELIRLVAEDTDTAKETLRRRHRAHRLQGGDWDGVIECHVGNAGNWLAIWIKEDGTAWFLRTGTHAEILGR</sequence>
<evidence type="ECO:0000313" key="2">
    <source>
        <dbReference type="Proteomes" id="UP001161916"/>
    </source>
</evidence>
<accession>A0AA43P791</accession>
<dbReference type="GO" id="GO:0004521">
    <property type="term" value="F:RNA endonuclease activity"/>
    <property type="evidence" value="ECO:0007669"/>
    <property type="project" value="TreeGrafter"/>
</dbReference>
<dbReference type="RefSeq" id="WP_033501734.1">
    <property type="nucleotide sequence ID" value="NZ_CP026729.1"/>
</dbReference>
<proteinExistence type="predicted"/>
<gene>
    <name evidence="1" type="ORF">OB951_05335</name>
</gene>
<dbReference type="PIRSF" id="PIRSF006156">
    <property type="entry name" value="YafQ"/>
    <property type="match status" value="1"/>
</dbReference>
<evidence type="ECO:0000313" key="1">
    <source>
        <dbReference type="EMBL" id="MDH7890023.1"/>
    </source>
</evidence>
<dbReference type="InterPro" id="IPR007712">
    <property type="entry name" value="RelE/ParE_toxin"/>
</dbReference>
<dbReference type="InterPro" id="IPR035093">
    <property type="entry name" value="RelE/ParE_toxin_dom_sf"/>
</dbReference>
<reference evidence="1" key="1">
    <citation type="submission" date="2022-09" db="EMBL/GenBank/DDBJ databases">
        <authorList>
            <person name="Orihara K."/>
        </authorList>
    </citation>
    <scope>NUCLEOTIDE SEQUENCE</scope>
    <source>
        <strain evidence="1">YIT 13062</strain>
    </source>
</reference>
<dbReference type="PANTHER" id="PTHR40588:SF1">
    <property type="entry name" value="MRNA INTERFERASE TOXIN YAFQ"/>
    <property type="match status" value="1"/>
</dbReference>
<dbReference type="GO" id="GO:0006415">
    <property type="term" value="P:translational termination"/>
    <property type="evidence" value="ECO:0007669"/>
    <property type="project" value="TreeGrafter"/>
</dbReference>